<dbReference type="InterPro" id="IPR036761">
    <property type="entry name" value="TTHA0802/YceI-like_sf"/>
</dbReference>
<protein>
    <recommendedName>
        <fullName evidence="1">Lipid/polyisoprenoid-binding YceI-like domain-containing protein</fullName>
    </recommendedName>
</protein>
<comment type="caution">
    <text evidence="2">The sequence shown here is derived from an EMBL/GenBank/DDBJ whole genome shotgun (WGS) entry which is preliminary data.</text>
</comment>
<gene>
    <name evidence="2" type="ORF">MED217_13174</name>
</gene>
<dbReference type="STRING" id="398720.MED217_13174"/>
<dbReference type="PANTHER" id="PTHR34406">
    <property type="entry name" value="PROTEIN YCEI"/>
    <property type="match status" value="1"/>
</dbReference>
<keyword evidence="3" id="KW-1185">Reference proteome</keyword>
<dbReference type="Gene3D" id="2.40.128.110">
    <property type="entry name" value="Lipid/polyisoprenoid-binding, YceI-like"/>
    <property type="match status" value="1"/>
</dbReference>
<evidence type="ECO:0000313" key="2">
    <source>
        <dbReference type="EMBL" id="EAQ48460.1"/>
    </source>
</evidence>
<dbReference type="SUPFAM" id="SSF101874">
    <property type="entry name" value="YceI-like"/>
    <property type="match status" value="1"/>
</dbReference>
<organism evidence="2 3">
    <name type="scientific">Leeuwenhoekiella blandensis (strain CECT 7118 / CCUG 51940 / KCTC 22103 / MED217)</name>
    <name type="common">Flavobacterium sp. (strain MED217)</name>
    <dbReference type="NCBI Taxonomy" id="398720"/>
    <lineage>
        <taxon>Bacteria</taxon>
        <taxon>Pseudomonadati</taxon>
        <taxon>Bacteroidota</taxon>
        <taxon>Flavobacteriia</taxon>
        <taxon>Flavobacteriales</taxon>
        <taxon>Flavobacteriaceae</taxon>
        <taxon>Leeuwenhoekiella</taxon>
    </lineage>
</organism>
<dbReference type="EMBL" id="AANC01000008">
    <property type="protein sequence ID" value="EAQ48460.1"/>
    <property type="molecule type" value="Genomic_DNA"/>
</dbReference>
<dbReference type="InterPro" id="IPR007372">
    <property type="entry name" value="Lipid/polyisoprenoid-bd_YceI"/>
</dbReference>
<sequence>MKTYTTYSILFGLFFLGFSLQQGLAQTFTLDNSQSTMKVEGTSNLHDWEIDVEALRGTLEVEQNGESITFKKLSLKIEAESLKSGKRAMDKNTFKALDTDEHQYLTYTLKKVLDVQQISASTYTVKTSGSLSIAGTTQTVTIPFQMQVEKESVSLTGSHDLQMTAYNIEPPTALFGTITTGDTVKINFETTFINQTL</sequence>
<evidence type="ECO:0000259" key="1">
    <source>
        <dbReference type="SMART" id="SM00867"/>
    </source>
</evidence>
<feature type="domain" description="Lipid/polyisoprenoid-binding YceI-like" evidence="1">
    <location>
        <begin position="27"/>
        <end position="193"/>
    </location>
</feature>
<dbReference type="RefSeq" id="WP_009780989.1">
    <property type="nucleotide sequence ID" value="NZ_CH672395.1"/>
</dbReference>
<proteinExistence type="predicted"/>
<dbReference type="HOGENOM" id="CLU_108463_0_0_10"/>
<dbReference type="AlphaFoldDB" id="A3XPR0"/>
<dbReference type="OrthoDB" id="9794147at2"/>
<dbReference type="Pfam" id="PF04264">
    <property type="entry name" value="YceI"/>
    <property type="match status" value="1"/>
</dbReference>
<evidence type="ECO:0000313" key="3">
    <source>
        <dbReference type="Proteomes" id="UP000001601"/>
    </source>
</evidence>
<accession>A3XPR0</accession>
<dbReference type="PANTHER" id="PTHR34406:SF1">
    <property type="entry name" value="PROTEIN YCEI"/>
    <property type="match status" value="1"/>
</dbReference>
<name>A3XPR0_LEEBM</name>
<reference evidence="2 3" key="1">
    <citation type="journal article" date="2007" name="Nature">
        <title>Light stimulates growth of proteorhodopsin-containing marine Flavobacteria.</title>
        <authorList>
            <person name="Gomez-Consarnau L."/>
            <person name="Gonzalez J.M."/>
            <person name="Coll-Llado M."/>
            <person name="Gourdon P."/>
            <person name="Pascher T."/>
            <person name="Neutze R."/>
            <person name="Pedros-Alio C."/>
            <person name="Pinhassi J."/>
        </authorList>
    </citation>
    <scope>NUCLEOTIDE SEQUENCE [LARGE SCALE GENOMIC DNA]</scope>
    <source>
        <strain evidence="2 3">MED217</strain>
    </source>
</reference>
<dbReference type="SMART" id="SM00867">
    <property type="entry name" value="YceI"/>
    <property type="match status" value="1"/>
</dbReference>
<dbReference type="eggNOG" id="COG2353">
    <property type="taxonomic scope" value="Bacteria"/>
</dbReference>
<dbReference type="Proteomes" id="UP000001601">
    <property type="component" value="Unassembled WGS sequence"/>
</dbReference>